<evidence type="ECO:0000256" key="1">
    <source>
        <dbReference type="SAM" id="SignalP"/>
    </source>
</evidence>
<feature type="chain" id="PRO_5043012574" evidence="1">
    <location>
        <begin position="20"/>
        <end position="71"/>
    </location>
</feature>
<dbReference type="PANTHER" id="PTHR37900:SF5">
    <property type="entry name" value="OS02G0159250 PROTEIN"/>
    <property type="match status" value="1"/>
</dbReference>
<reference evidence="2 3" key="1">
    <citation type="submission" date="2024-01" db="EMBL/GenBank/DDBJ databases">
        <title>The genomes of 5 underutilized Papilionoideae crops provide insights into root nodulation and disease resistanc.</title>
        <authorList>
            <person name="Jiang F."/>
        </authorList>
    </citation>
    <scope>NUCLEOTIDE SEQUENCE [LARGE SCALE GENOMIC DNA]</scope>
    <source>
        <strain evidence="2">JINMINGXINNONG_FW02</strain>
        <tissue evidence="2">Leaves</tissue>
    </source>
</reference>
<name>A0AAN9M9R8_PHACN</name>
<keyword evidence="1" id="KW-0732">Signal</keyword>
<dbReference type="AlphaFoldDB" id="A0AAN9M9R8"/>
<evidence type="ECO:0000313" key="2">
    <source>
        <dbReference type="EMBL" id="KAK7348909.1"/>
    </source>
</evidence>
<dbReference type="Proteomes" id="UP001374584">
    <property type="component" value="Unassembled WGS sequence"/>
</dbReference>
<protein>
    <submittedName>
        <fullName evidence="2">Uncharacterized protein</fullName>
    </submittedName>
</protein>
<evidence type="ECO:0000313" key="3">
    <source>
        <dbReference type="Proteomes" id="UP001374584"/>
    </source>
</evidence>
<keyword evidence="3" id="KW-1185">Reference proteome</keyword>
<proteinExistence type="predicted"/>
<gene>
    <name evidence="2" type="ORF">VNO80_23676</name>
</gene>
<comment type="caution">
    <text evidence="2">The sequence shown here is derived from an EMBL/GenBank/DDBJ whole genome shotgun (WGS) entry which is preliminary data.</text>
</comment>
<dbReference type="EMBL" id="JAYMYR010000008">
    <property type="protein sequence ID" value="KAK7348909.1"/>
    <property type="molecule type" value="Genomic_DNA"/>
</dbReference>
<accession>A0AAN9M9R8</accession>
<feature type="signal peptide" evidence="1">
    <location>
        <begin position="1"/>
        <end position="19"/>
    </location>
</feature>
<organism evidence="2 3">
    <name type="scientific">Phaseolus coccineus</name>
    <name type="common">Scarlet runner bean</name>
    <name type="synonym">Phaseolus multiflorus</name>
    <dbReference type="NCBI Taxonomy" id="3886"/>
    <lineage>
        <taxon>Eukaryota</taxon>
        <taxon>Viridiplantae</taxon>
        <taxon>Streptophyta</taxon>
        <taxon>Embryophyta</taxon>
        <taxon>Tracheophyta</taxon>
        <taxon>Spermatophyta</taxon>
        <taxon>Magnoliopsida</taxon>
        <taxon>eudicotyledons</taxon>
        <taxon>Gunneridae</taxon>
        <taxon>Pentapetalae</taxon>
        <taxon>rosids</taxon>
        <taxon>fabids</taxon>
        <taxon>Fabales</taxon>
        <taxon>Fabaceae</taxon>
        <taxon>Papilionoideae</taxon>
        <taxon>50 kb inversion clade</taxon>
        <taxon>NPAAA clade</taxon>
        <taxon>indigoferoid/millettioid clade</taxon>
        <taxon>Phaseoleae</taxon>
        <taxon>Phaseolus</taxon>
    </lineage>
</organism>
<sequence length="71" mass="8316">MIMSLTTLLFRSMVRLVTSFVGEPATSISTLLYYSGLLPHNVILLRMVRHELLDQENYLFHLLISIMSCWW</sequence>
<dbReference type="PANTHER" id="PTHR37900">
    <property type="match status" value="1"/>
</dbReference>